<dbReference type="EC" id="2.7.11.1" evidence="2"/>
<comment type="subcellular location">
    <subcellularLocation>
        <location evidence="1">Host cell</location>
    </subcellularLocation>
</comment>
<dbReference type="InterPro" id="IPR000719">
    <property type="entry name" value="Prot_kinase_dom"/>
</dbReference>
<dbReference type="GO" id="GO:0043657">
    <property type="term" value="C:host cell"/>
    <property type="evidence" value="ECO:0007669"/>
    <property type="project" value="UniProtKB-SubCell"/>
</dbReference>
<evidence type="ECO:0000313" key="13">
    <source>
        <dbReference type="Proteomes" id="UP000271098"/>
    </source>
</evidence>
<gene>
    <name evidence="12" type="ORF">GPUH_LOCUS3029</name>
</gene>
<proteinExistence type="predicted"/>
<dbReference type="Gene3D" id="1.10.510.10">
    <property type="entry name" value="Transferase(Phosphotransferase) domain 1"/>
    <property type="match status" value="1"/>
</dbReference>
<protein>
    <recommendedName>
        <fullName evidence="2">non-specific serine/threonine protein kinase</fullName>
        <ecNumber evidence="2">2.7.11.1</ecNumber>
    </recommendedName>
</protein>
<name>A0A183D2T8_9BILA</name>
<dbReference type="EMBL" id="UYRT01004894">
    <property type="protein sequence ID" value="VDK37479.1"/>
    <property type="molecule type" value="Genomic_DNA"/>
</dbReference>
<evidence type="ECO:0000256" key="9">
    <source>
        <dbReference type="ARBA" id="ARBA00048679"/>
    </source>
</evidence>
<evidence type="ECO:0000313" key="12">
    <source>
        <dbReference type="EMBL" id="VDK37479.1"/>
    </source>
</evidence>
<dbReference type="InterPro" id="IPR051138">
    <property type="entry name" value="PIM_Ser/Thr_kinase"/>
</dbReference>
<reference evidence="12 13" key="2">
    <citation type="submission" date="2018-11" db="EMBL/GenBank/DDBJ databases">
        <authorList>
            <consortium name="Pathogen Informatics"/>
        </authorList>
    </citation>
    <scope>NUCLEOTIDE SEQUENCE [LARGE SCALE GENOMIC DNA]</scope>
</reference>
<reference evidence="14" key="1">
    <citation type="submission" date="2016-06" db="UniProtKB">
        <authorList>
            <consortium name="WormBaseParasite"/>
        </authorList>
    </citation>
    <scope>IDENTIFICATION</scope>
</reference>
<evidence type="ECO:0000313" key="14">
    <source>
        <dbReference type="WBParaSite" id="GPUH_0000303401-mRNA-1"/>
    </source>
</evidence>
<dbReference type="PROSITE" id="PS50011">
    <property type="entry name" value="PROTEIN_KINASE_DOM"/>
    <property type="match status" value="1"/>
</dbReference>
<evidence type="ECO:0000256" key="7">
    <source>
        <dbReference type="ARBA" id="ARBA00022840"/>
    </source>
</evidence>
<keyword evidence="10" id="KW-0472">Membrane</keyword>
<keyword evidence="5" id="KW-0547">Nucleotide-binding</keyword>
<dbReference type="Pfam" id="PF00069">
    <property type="entry name" value="Pkinase"/>
    <property type="match status" value="1"/>
</dbReference>
<evidence type="ECO:0000256" key="5">
    <source>
        <dbReference type="ARBA" id="ARBA00022741"/>
    </source>
</evidence>
<dbReference type="Proteomes" id="UP000271098">
    <property type="component" value="Unassembled WGS sequence"/>
</dbReference>
<keyword evidence="10" id="KW-0812">Transmembrane</keyword>
<dbReference type="PANTHER" id="PTHR22984">
    <property type="entry name" value="SERINE/THREONINE-PROTEIN KINASE PIM"/>
    <property type="match status" value="1"/>
</dbReference>
<evidence type="ECO:0000256" key="6">
    <source>
        <dbReference type="ARBA" id="ARBA00022777"/>
    </source>
</evidence>
<evidence type="ECO:0000256" key="4">
    <source>
        <dbReference type="ARBA" id="ARBA00022679"/>
    </source>
</evidence>
<dbReference type="GO" id="GO:0005524">
    <property type="term" value="F:ATP binding"/>
    <property type="evidence" value="ECO:0007669"/>
    <property type="project" value="UniProtKB-KW"/>
</dbReference>
<keyword evidence="13" id="KW-1185">Reference proteome</keyword>
<dbReference type="GO" id="GO:0005737">
    <property type="term" value="C:cytoplasm"/>
    <property type="evidence" value="ECO:0007669"/>
    <property type="project" value="TreeGrafter"/>
</dbReference>
<feature type="transmembrane region" description="Helical" evidence="10">
    <location>
        <begin position="47"/>
        <end position="66"/>
    </location>
</feature>
<feature type="domain" description="Protein kinase" evidence="11">
    <location>
        <begin position="1"/>
        <end position="88"/>
    </location>
</feature>
<keyword evidence="7" id="KW-0067">ATP-binding</keyword>
<dbReference type="WBParaSite" id="GPUH_0000303401-mRNA-1">
    <property type="protein sequence ID" value="GPUH_0000303401-mRNA-1"/>
    <property type="gene ID" value="GPUH_0000303401"/>
</dbReference>
<keyword evidence="6" id="KW-0418">Kinase</keyword>
<dbReference type="AlphaFoldDB" id="A0A183D2T8"/>
<evidence type="ECO:0000256" key="1">
    <source>
        <dbReference type="ARBA" id="ARBA00004340"/>
    </source>
</evidence>
<dbReference type="InterPro" id="IPR011009">
    <property type="entry name" value="Kinase-like_dom_sf"/>
</dbReference>
<dbReference type="GO" id="GO:0004674">
    <property type="term" value="F:protein serine/threonine kinase activity"/>
    <property type="evidence" value="ECO:0007669"/>
    <property type="project" value="UniProtKB-KW"/>
</dbReference>
<dbReference type="PANTHER" id="PTHR22984:SF25">
    <property type="entry name" value="PROTEIN KINASE DOMAIN-CONTAINING PROTEIN"/>
    <property type="match status" value="1"/>
</dbReference>
<organism evidence="14">
    <name type="scientific">Gongylonema pulchrum</name>
    <dbReference type="NCBI Taxonomy" id="637853"/>
    <lineage>
        <taxon>Eukaryota</taxon>
        <taxon>Metazoa</taxon>
        <taxon>Ecdysozoa</taxon>
        <taxon>Nematoda</taxon>
        <taxon>Chromadorea</taxon>
        <taxon>Rhabditida</taxon>
        <taxon>Spirurina</taxon>
        <taxon>Spiruromorpha</taxon>
        <taxon>Spiruroidea</taxon>
        <taxon>Gongylonematidae</taxon>
        <taxon>Gongylonema</taxon>
    </lineage>
</organism>
<dbReference type="SUPFAM" id="SSF56112">
    <property type="entry name" value="Protein kinase-like (PK-like)"/>
    <property type="match status" value="1"/>
</dbReference>
<accession>A0A183D2T8</accession>
<comment type="catalytic activity">
    <reaction evidence="9">
        <text>L-seryl-[protein] + ATP = O-phospho-L-seryl-[protein] + ADP + H(+)</text>
        <dbReference type="Rhea" id="RHEA:17989"/>
        <dbReference type="Rhea" id="RHEA-COMP:9863"/>
        <dbReference type="Rhea" id="RHEA-COMP:11604"/>
        <dbReference type="ChEBI" id="CHEBI:15378"/>
        <dbReference type="ChEBI" id="CHEBI:29999"/>
        <dbReference type="ChEBI" id="CHEBI:30616"/>
        <dbReference type="ChEBI" id="CHEBI:83421"/>
        <dbReference type="ChEBI" id="CHEBI:456216"/>
        <dbReference type="EC" id="2.7.11.1"/>
    </reaction>
</comment>
<keyword evidence="3" id="KW-0723">Serine/threonine-protein kinase</keyword>
<dbReference type="OrthoDB" id="5864500at2759"/>
<evidence type="ECO:0000256" key="8">
    <source>
        <dbReference type="ARBA" id="ARBA00047899"/>
    </source>
</evidence>
<evidence type="ECO:0000256" key="10">
    <source>
        <dbReference type="SAM" id="Phobius"/>
    </source>
</evidence>
<evidence type="ECO:0000256" key="2">
    <source>
        <dbReference type="ARBA" id="ARBA00012513"/>
    </source>
</evidence>
<keyword evidence="10" id="KW-1133">Transmembrane helix</keyword>
<evidence type="ECO:0000259" key="11">
    <source>
        <dbReference type="PROSITE" id="PS50011"/>
    </source>
</evidence>
<sequence>MHTGEAKLVDFGAAALISEAGIKEFQGTRSYCPPEWFKRLVYMPLEATVWSLGIVLYVMVSGCLPFQNEIQICLGRLIIPKHISKGIS</sequence>
<comment type="catalytic activity">
    <reaction evidence="8">
        <text>L-threonyl-[protein] + ATP = O-phospho-L-threonyl-[protein] + ADP + H(+)</text>
        <dbReference type="Rhea" id="RHEA:46608"/>
        <dbReference type="Rhea" id="RHEA-COMP:11060"/>
        <dbReference type="Rhea" id="RHEA-COMP:11605"/>
        <dbReference type="ChEBI" id="CHEBI:15378"/>
        <dbReference type="ChEBI" id="CHEBI:30013"/>
        <dbReference type="ChEBI" id="CHEBI:30616"/>
        <dbReference type="ChEBI" id="CHEBI:61977"/>
        <dbReference type="ChEBI" id="CHEBI:456216"/>
        <dbReference type="EC" id="2.7.11.1"/>
    </reaction>
</comment>
<evidence type="ECO:0000256" key="3">
    <source>
        <dbReference type="ARBA" id="ARBA00022527"/>
    </source>
</evidence>
<keyword evidence="4" id="KW-0808">Transferase</keyword>